<feature type="region of interest" description="Disordered" evidence="1">
    <location>
        <begin position="1"/>
        <end position="34"/>
    </location>
</feature>
<feature type="domain" description="Glycine zipper 2TM" evidence="2">
    <location>
        <begin position="37"/>
        <end position="69"/>
    </location>
</feature>
<feature type="compositionally biased region" description="Basic and acidic residues" evidence="1">
    <location>
        <begin position="82"/>
        <end position="99"/>
    </location>
</feature>
<dbReference type="Pfam" id="PF05433">
    <property type="entry name" value="Rick_17kDa_Anti"/>
    <property type="match status" value="1"/>
</dbReference>
<reference evidence="3 4" key="1">
    <citation type="submission" date="2016-10" db="EMBL/GenBank/DDBJ databases">
        <title>Genome sequence of the ascomycete fungus Penicillium subrubescens.</title>
        <authorList>
            <person name="De Vries R.P."/>
            <person name="Peng M."/>
            <person name="Dilokpimol A."/>
            <person name="Hilden K."/>
            <person name="Makela M.R."/>
            <person name="Grigoriev I."/>
            <person name="Riley R."/>
            <person name="Granchi Z."/>
        </authorList>
    </citation>
    <scope>NUCLEOTIDE SEQUENCE [LARGE SCALE GENOMIC DNA]</scope>
    <source>
        <strain evidence="3 4">CBS 132785</strain>
    </source>
</reference>
<evidence type="ECO:0000313" key="4">
    <source>
        <dbReference type="Proteomes" id="UP000186955"/>
    </source>
</evidence>
<evidence type="ECO:0000313" key="3">
    <source>
        <dbReference type="EMBL" id="OKO94465.1"/>
    </source>
</evidence>
<gene>
    <name evidence="3" type="ORF">PENSUB_11732</name>
</gene>
<accession>A0A1Q5T2U7</accession>
<evidence type="ECO:0000259" key="2">
    <source>
        <dbReference type="Pfam" id="PF05433"/>
    </source>
</evidence>
<dbReference type="EMBL" id="MNBE01000719">
    <property type="protein sequence ID" value="OKO94465.1"/>
    <property type="molecule type" value="Genomic_DNA"/>
</dbReference>
<dbReference type="InterPro" id="IPR008816">
    <property type="entry name" value="Gly_zipper_2TM_dom"/>
</dbReference>
<dbReference type="AlphaFoldDB" id="A0A1Q5T2U7"/>
<keyword evidence="4" id="KW-1185">Reference proteome</keyword>
<dbReference type="Proteomes" id="UP000186955">
    <property type="component" value="Unassembled WGS sequence"/>
</dbReference>
<organism evidence="3 4">
    <name type="scientific">Penicillium subrubescens</name>
    <dbReference type="NCBI Taxonomy" id="1316194"/>
    <lineage>
        <taxon>Eukaryota</taxon>
        <taxon>Fungi</taxon>
        <taxon>Dikarya</taxon>
        <taxon>Ascomycota</taxon>
        <taxon>Pezizomycotina</taxon>
        <taxon>Eurotiomycetes</taxon>
        <taxon>Eurotiomycetidae</taxon>
        <taxon>Eurotiales</taxon>
        <taxon>Aspergillaceae</taxon>
        <taxon>Penicillium</taxon>
    </lineage>
</organism>
<proteinExistence type="predicted"/>
<protein>
    <recommendedName>
        <fullName evidence="2">Glycine zipper 2TM domain-containing protein</fullName>
    </recommendedName>
</protein>
<evidence type="ECO:0000256" key="1">
    <source>
        <dbReference type="SAM" id="MobiDB-lite"/>
    </source>
</evidence>
<dbReference type="STRING" id="1316194.A0A1Q5T2U7"/>
<sequence>MSNRDYYGDYTPENLSSQDKPQQMSSMQNSEFVPGQGAFVGHQVGKKSDHGTLGAVGGALAGAVMANMASKAIKGSHHGHGSAHDRRRERLERRLDRLG</sequence>
<name>A0A1Q5T2U7_9EURO</name>
<feature type="compositionally biased region" description="Polar residues" evidence="1">
    <location>
        <begin position="13"/>
        <end position="31"/>
    </location>
</feature>
<comment type="caution">
    <text evidence="3">The sequence shown here is derived from an EMBL/GenBank/DDBJ whole genome shotgun (WGS) entry which is preliminary data.</text>
</comment>
<feature type="region of interest" description="Disordered" evidence="1">
    <location>
        <begin position="71"/>
        <end position="99"/>
    </location>
</feature>
<dbReference type="GO" id="GO:0019867">
    <property type="term" value="C:outer membrane"/>
    <property type="evidence" value="ECO:0007669"/>
    <property type="project" value="InterPro"/>
</dbReference>